<dbReference type="InterPro" id="IPR036250">
    <property type="entry name" value="AcylCo_DH-like_C"/>
</dbReference>
<evidence type="ECO:0000256" key="2">
    <source>
        <dbReference type="ARBA" id="ARBA00009347"/>
    </source>
</evidence>
<dbReference type="InterPro" id="IPR009075">
    <property type="entry name" value="AcylCo_DH/oxidase_C"/>
</dbReference>
<evidence type="ECO:0000256" key="4">
    <source>
        <dbReference type="ARBA" id="ARBA00022827"/>
    </source>
</evidence>
<evidence type="ECO:0000313" key="10">
    <source>
        <dbReference type="EMBL" id="PRZ43969.1"/>
    </source>
</evidence>
<dbReference type="Pfam" id="PF02771">
    <property type="entry name" value="Acyl-CoA_dh_N"/>
    <property type="match status" value="1"/>
</dbReference>
<keyword evidence="11" id="KW-1185">Reference proteome</keyword>
<evidence type="ECO:0000259" key="7">
    <source>
        <dbReference type="Pfam" id="PF00441"/>
    </source>
</evidence>
<feature type="domain" description="Acyl-CoA dehydrogenase/oxidase C-terminal" evidence="7">
    <location>
        <begin position="237"/>
        <end position="386"/>
    </location>
</feature>
<reference evidence="10 11" key="1">
    <citation type="submission" date="2018-03" db="EMBL/GenBank/DDBJ databases">
        <title>Genomic Encyclopedia of Archaeal and Bacterial Type Strains, Phase II (KMG-II): from individual species to whole genera.</title>
        <authorList>
            <person name="Goeker M."/>
        </authorList>
    </citation>
    <scope>NUCLEOTIDE SEQUENCE [LARGE SCALE GENOMIC DNA]</scope>
    <source>
        <strain evidence="10 11">DSM 100065</strain>
    </source>
</reference>
<comment type="similarity">
    <text evidence="2 6">Belongs to the acyl-CoA dehydrogenase family.</text>
</comment>
<dbReference type="GO" id="GO:0050660">
    <property type="term" value="F:flavin adenine dinucleotide binding"/>
    <property type="evidence" value="ECO:0007669"/>
    <property type="project" value="InterPro"/>
</dbReference>
<dbReference type="InterPro" id="IPR046373">
    <property type="entry name" value="Acyl-CoA_Oxase/DH_mid-dom_sf"/>
</dbReference>
<evidence type="ECO:0000256" key="5">
    <source>
        <dbReference type="ARBA" id="ARBA00023002"/>
    </source>
</evidence>
<feature type="domain" description="Acyl-CoA dehydrogenase/oxidase N-terminal" evidence="9">
    <location>
        <begin position="9"/>
        <end position="126"/>
    </location>
</feature>
<keyword evidence="4 6" id="KW-0274">FAD</keyword>
<dbReference type="Gene3D" id="1.20.140.10">
    <property type="entry name" value="Butyryl-CoA Dehydrogenase, subunit A, domain 3"/>
    <property type="match status" value="1"/>
</dbReference>
<dbReference type="InterPro" id="IPR013786">
    <property type="entry name" value="AcylCoA_DH/ox_N"/>
</dbReference>
<dbReference type="InterPro" id="IPR037069">
    <property type="entry name" value="AcylCoA_DH/ox_N_sf"/>
</dbReference>
<evidence type="ECO:0000256" key="6">
    <source>
        <dbReference type="RuleBase" id="RU362125"/>
    </source>
</evidence>
<proteinExistence type="inferred from homology"/>
<dbReference type="PANTHER" id="PTHR43292">
    <property type="entry name" value="ACYL-COA DEHYDROGENASE"/>
    <property type="match status" value="1"/>
</dbReference>
<keyword evidence="5 6" id="KW-0560">Oxidoreductase</keyword>
<dbReference type="AlphaFoldDB" id="A0A2T1A5V1"/>
<dbReference type="SUPFAM" id="SSF47203">
    <property type="entry name" value="Acyl-CoA dehydrogenase C-terminal domain-like"/>
    <property type="match status" value="1"/>
</dbReference>
<accession>A0A2T1A5V1</accession>
<dbReference type="Proteomes" id="UP000237752">
    <property type="component" value="Unassembled WGS sequence"/>
</dbReference>
<evidence type="ECO:0000256" key="1">
    <source>
        <dbReference type="ARBA" id="ARBA00001974"/>
    </source>
</evidence>
<dbReference type="EMBL" id="PVUE01000001">
    <property type="protein sequence ID" value="PRZ43969.1"/>
    <property type="molecule type" value="Genomic_DNA"/>
</dbReference>
<dbReference type="Pfam" id="PF00441">
    <property type="entry name" value="Acyl-CoA_dh_1"/>
    <property type="match status" value="1"/>
</dbReference>
<feature type="domain" description="Acyl-CoA oxidase/dehydrogenase middle" evidence="8">
    <location>
        <begin position="130"/>
        <end position="212"/>
    </location>
</feature>
<comment type="cofactor">
    <cofactor evidence="1 6">
        <name>FAD</name>
        <dbReference type="ChEBI" id="CHEBI:57692"/>
    </cofactor>
</comment>
<name>A0A2T1A5V1_9ACTN</name>
<evidence type="ECO:0000313" key="11">
    <source>
        <dbReference type="Proteomes" id="UP000237752"/>
    </source>
</evidence>
<dbReference type="InterPro" id="IPR009100">
    <property type="entry name" value="AcylCoA_DH/oxidase_NM_dom_sf"/>
</dbReference>
<dbReference type="RefSeq" id="WP_106347033.1">
    <property type="nucleotide sequence ID" value="NZ_PVUE01000001.1"/>
</dbReference>
<sequence>MSTPSPSREQHDELREEVRQWLSANTDYAPPIGGAHEAMGYKVGDGRDAWVARLREGRWLCLSWPQRFGCRELDVFGCMIVNEEFARAGVPRTTLGMGESLLAPALLQHGTVKQQDKLLPRILSDEDRYCQGFSEPEHGSDLAHIQTRASLDGNRLVVNGEKIWQSGAHNANRIFMLVRSDPDASAHRGISYVLADIVDNGVRVEPIRMMPGDYGFNHLTLNDTIVSLDEVVGGLHNGWKVAMTTLGAERAGQVTTQYLGYQREFVDLVGRLDEHGLLDEENLARLVDPFIEIQLMKYNGQRVADELRDGVSSAGLLAVDKINWSEFHVGFGRLAAELLQDSGIRRPDGDGYELTGLQRAMLESPGRRIARGTNQIQKNIIGERVLGLPK</sequence>
<dbReference type="Pfam" id="PF02770">
    <property type="entry name" value="Acyl-CoA_dh_M"/>
    <property type="match status" value="1"/>
</dbReference>
<protein>
    <submittedName>
        <fullName evidence="10">Alkylation response protein AidB-like acyl-CoA dehydrogenase</fullName>
    </submittedName>
</protein>
<dbReference type="GO" id="GO:0016627">
    <property type="term" value="F:oxidoreductase activity, acting on the CH-CH group of donors"/>
    <property type="evidence" value="ECO:0007669"/>
    <property type="project" value="InterPro"/>
</dbReference>
<evidence type="ECO:0000256" key="3">
    <source>
        <dbReference type="ARBA" id="ARBA00022630"/>
    </source>
</evidence>
<dbReference type="InterPro" id="IPR052161">
    <property type="entry name" value="Mycobact_Acyl-CoA_DH"/>
</dbReference>
<dbReference type="GO" id="GO:0005886">
    <property type="term" value="C:plasma membrane"/>
    <property type="evidence" value="ECO:0007669"/>
    <property type="project" value="TreeGrafter"/>
</dbReference>
<dbReference type="Gene3D" id="1.10.540.10">
    <property type="entry name" value="Acyl-CoA dehydrogenase/oxidase, N-terminal domain"/>
    <property type="match status" value="1"/>
</dbReference>
<organism evidence="10 11">
    <name type="scientific">Antricoccus suffuscus</name>
    <dbReference type="NCBI Taxonomy" id="1629062"/>
    <lineage>
        <taxon>Bacteria</taxon>
        <taxon>Bacillati</taxon>
        <taxon>Actinomycetota</taxon>
        <taxon>Actinomycetes</taxon>
        <taxon>Geodermatophilales</taxon>
        <taxon>Antricoccaceae</taxon>
        <taxon>Antricoccus</taxon>
    </lineage>
</organism>
<evidence type="ECO:0000259" key="8">
    <source>
        <dbReference type="Pfam" id="PF02770"/>
    </source>
</evidence>
<dbReference type="PANTHER" id="PTHR43292:SF3">
    <property type="entry name" value="ACYL-COA DEHYDROGENASE FADE29"/>
    <property type="match status" value="1"/>
</dbReference>
<dbReference type="SUPFAM" id="SSF56645">
    <property type="entry name" value="Acyl-CoA dehydrogenase NM domain-like"/>
    <property type="match status" value="1"/>
</dbReference>
<evidence type="ECO:0000259" key="9">
    <source>
        <dbReference type="Pfam" id="PF02771"/>
    </source>
</evidence>
<dbReference type="OrthoDB" id="5167280at2"/>
<keyword evidence="3 6" id="KW-0285">Flavoprotein</keyword>
<dbReference type="InterPro" id="IPR006091">
    <property type="entry name" value="Acyl-CoA_Oxase/DH_mid-dom"/>
</dbReference>
<gene>
    <name evidence="10" type="ORF">CLV47_10193</name>
</gene>
<comment type="caution">
    <text evidence="10">The sequence shown here is derived from an EMBL/GenBank/DDBJ whole genome shotgun (WGS) entry which is preliminary data.</text>
</comment>
<dbReference type="Gene3D" id="2.40.110.10">
    <property type="entry name" value="Butyryl-CoA Dehydrogenase, subunit A, domain 2"/>
    <property type="match status" value="1"/>
</dbReference>